<dbReference type="PANTHER" id="PTHR43677:SF1">
    <property type="entry name" value="ACRYLYL-COA REDUCTASE ACUI-RELATED"/>
    <property type="match status" value="1"/>
</dbReference>
<dbReference type="InterPro" id="IPR014188">
    <property type="entry name" value="Acrylyl-CoA_reductase_AcuI"/>
</dbReference>
<dbReference type="InterPro" id="IPR051397">
    <property type="entry name" value="Zn-ADH-like_protein"/>
</dbReference>
<dbReference type="InterPro" id="IPR020843">
    <property type="entry name" value="ER"/>
</dbReference>
<dbReference type="SUPFAM" id="SSF51735">
    <property type="entry name" value="NAD(P)-binding Rossmann-fold domains"/>
    <property type="match status" value="1"/>
</dbReference>
<comment type="caution">
    <text evidence="2">The sequence shown here is derived from an EMBL/GenBank/DDBJ whole genome shotgun (WGS) entry which is preliminary data.</text>
</comment>
<dbReference type="InterPro" id="IPR036291">
    <property type="entry name" value="NAD(P)-bd_dom_sf"/>
</dbReference>
<dbReference type="OrthoDB" id="9782155at2"/>
<organism evidence="2 3">
    <name type="scientific">Corynebacterium tapiri</name>
    <dbReference type="NCBI Taxonomy" id="1448266"/>
    <lineage>
        <taxon>Bacteria</taxon>
        <taxon>Bacillati</taxon>
        <taxon>Actinomycetota</taxon>
        <taxon>Actinomycetes</taxon>
        <taxon>Mycobacteriales</taxon>
        <taxon>Corynebacteriaceae</taxon>
        <taxon>Corynebacterium</taxon>
    </lineage>
</organism>
<dbReference type="InterPro" id="IPR013149">
    <property type="entry name" value="ADH-like_C"/>
</dbReference>
<dbReference type="SUPFAM" id="SSF50129">
    <property type="entry name" value="GroES-like"/>
    <property type="match status" value="1"/>
</dbReference>
<keyword evidence="3" id="KW-1185">Reference proteome</keyword>
<evidence type="ECO:0000313" key="3">
    <source>
        <dbReference type="Proteomes" id="UP000312032"/>
    </source>
</evidence>
<reference evidence="2 3" key="1">
    <citation type="submission" date="2019-06" db="EMBL/GenBank/DDBJ databases">
        <authorList>
            <person name="Li J."/>
        </authorList>
    </citation>
    <scope>NUCLEOTIDE SEQUENCE [LARGE SCALE GENOMIC DNA]</scope>
    <source>
        <strain evidence="2 3">LMG 28165</strain>
    </source>
</reference>
<dbReference type="SMART" id="SM00829">
    <property type="entry name" value="PKS_ER"/>
    <property type="match status" value="1"/>
</dbReference>
<dbReference type="EC" id="1.3.1.95" evidence="2"/>
<dbReference type="RefSeq" id="WP_139466333.1">
    <property type="nucleotide sequence ID" value="NZ_VDHJ01000015.1"/>
</dbReference>
<keyword evidence="2" id="KW-0560">Oxidoreductase</keyword>
<proteinExistence type="predicted"/>
<name>A0A5C4U1R2_9CORY</name>
<protein>
    <submittedName>
        <fullName evidence="2">Acryloyl-CoA reductase</fullName>
        <ecNumber evidence="2">1.3.1.95</ecNumber>
    </submittedName>
</protein>
<dbReference type="Gene3D" id="3.90.180.10">
    <property type="entry name" value="Medium-chain alcohol dehydrogenases, catalytic domain"/>
    <property type="match status" value="1"/>
</dbReference>
<sequence length="314" mass="32702">MSTLLLDSTLELVNTREEFAGEGDCLVEVSHSSLNFKDAKVMRGDKDVVRTRPLVPGIDVVGTHEGQLVTINGHGLGEFRHGGYTEQVRVNADQIIPVPERFSAQQAAAIGTAGYTAALSVVEIAEHYADPASAGPVLVTGATGGVGSVATHLLSQLGFEVHALTGRAAEHGEWLRGLGAAEIVDRAEFAEAGKPLAKGTYAAVLDAVGSTVLANALARVRYGGIATACGLAGGADLPATVLPFILRGVRLVGIDSVQAPREQRLKAWSLLSDTIDLQVLDGLTEVVPLAQAPKVGAELLAGQRRGRTVIDVRA</sequence>
<dbReference type="GO" id="GO:0043958">
    <property type="term" value="F:acryloyl-CoA reductase (NADH) activity"/>
    <property type="evidence" value="ECO:0007669"/>
    <property type="project" value="UniProtKB-EC"/>
</dbReference>
<dbReference type="Gene3D" id="3.40.50.720">
    <property type="entry name" value="NAD(P)-binding Rossmann-like Domain"/>
    <property type="match status" value="1"/>
</dbReference>
<feature type="domain" description="Enoyl reductase (ER)" evidence="1">
    <location>
        <begin position="7"/>
        <end position="310"/>
    </location>
</feature>
<evidence type="ECO:0000313" key="2">
    <source>
        <dbReference type="EMBL" id="TNL95362.1"/>
    </source>
</evidence>
<dbReference type="Proteomes" id="UP000312032">
    <property type="component" value="Unassembled WGS sequence"/>
</dbReference>
<dbReference type="AlphaFoldDB" id="A0A5C4U1R2"/>
<dbReference type="EMBL" id="VDHJ01000015">
    <property type="protein sequence ID" value="TNL95362.1"/>
    <property type="molecule type" value="Genomic_DNA"/>
</dbReference>
<evidence type="ECO:0000259" key="1">
    <source>
        <dbReference type="SMART" id="SM00829"/>
    </source>
</evidence>
<dbReference type="Pfam" id="PF00107">
    <property type="entry name" value="ADH_zinc_N"/>
    <property type="match status" value="1"/>
</dbReference>
<accession>A0A5C4U1R2</accession>
<dbReference type="PANTHER" id="PTHR43677">
    <property type="entry name" value="SHORT-CHAIN DEHYDROGENASE/REDUCTASE"/>
    <property type="match status" value="1"/>
</dbReference>
<dbReference type="NCBIfam" id="TIGR02823">
    <property type="entry name" value="oxido_YhdH"/>
    <property type="match status" value="1"/>
</dbReference>
<gene>
    <name evidence="2" type="ORF">FHE74_09775</name>
</gene>
<dbReference type="GO" id="GO:0043957">
    <property type="term" value="F:acryloyl-CoA reductase (NADPH) activity"/>
    <property type="evidence" value="ECO:0007669"/>
    <property type="project" value="TreeGrafter"/>
</dbReference>
<dbReference type="InterPro" id="IPR011032">
    <property type="entry name" value="GroES-like_sf"/>
</dbReference>